<keyword evidence="2 4" id="KW-0808">Transferase</keyword>
<evidence type="ECO:0000313" key="5">
    <source>
        <dbReference type="EMBL" id="EKE39997.1"/>
    </source>
</evidence>
<dbReference type="Pfam" id="PF00145">
    <property type="entry name" value="DNA_methylase"/>
    <property type="match status" value="1"/>
</dbReference>
<dbReference type="GO" id="GO:0030435">
    <property type="term" value="P:sporulation resulting in formation of a cellular spore"/>
    <property type="evidence" value="ECO:0007669"/>
    <property type="project" value="EnsemblProtists"/>
</dbReference>
<dbReference type="GO" id="GO:0030488">
    <property type="term" value="P:tRNA methylation"/>
    <property type="evidence" value="ECO:0007669"/>
    <property type="project" value="EnsemblProtists"/>
</dbReference>
<dbReference type="PANTHER" id="PTHR46098">
    <property type="entry name" value="TRNA (CYTOSINE(38)-C(5))-METHYLTRANSFERASE"/>
    <property type="match status" value="1"/>
</dbReference>
<dbReference type="PROSITE" id="PS51679">
    <property type="entry name" value="SAM_MT_C5"/>
    <property type="match status" value="1"/>
</dbReference>
<dbReference type="GO" id="GO:0005634">
    <property type="term" value="C:nucleus"/>
    <property type="evidence" value="ECO:0007669"/>
    <property type="project" value="EnsemblProtists"/>
</dbReference>
<dbReference type="InterPro" id="IPR050750">
    <property type="entry name" value="C5-MTase"/>
</dbReference>
<dbReference type="AlphaFoldDB" id="K2H155"/>
<dbReference type="GO" id="GO:0003886">
    <property type="term" value="F:DNA (cytosine-5-)-methyltransferase activity"/>
    <property type="evidence" value="ECO:0007669"/>
    <property type="project" value="EnsemblProtists"/>
</dbReference>
<dbReference type="GO" id="GO:0010526">
    <property type="term" value="P:transposable element silencing"/>
    <property type="evidence" value="ECO:0007669"/>
    <property type="project" value="EnsemblProtists"/>
</dbReference>
<dbReference type="GeneID" id="20073843"/>
<name>K2H155_ENTNP</name>
<dbReference type="EMBL" id="JH927046">
    <property type="protein sequence ID" value="EKE39997.1"/>
    <property type="molecule type" value="Genomic_DNA"/>
</dbReference>
<evidence type="ECO:0000256" key="1">
    <source>
        <dbReference type="ARBA" id="ARBA00022603"/>
    </source>
</evidence>
<dbReference type="Proteomes" id="UP000006769">
    <property type="component" value="Unassembled WGS sequence"/>
</dbReference>
<dbReference type="SUPFAM" id="SSF53335">
    <property type="entry name" value="S-adenosyl-L-methionine-dependent methyltransferases"/>
    <property type="match status" value="1"/>
</dbReference>
<keyword evidence="1 4" id="KW-0489">Methyltransferase</keyword>
<dbReference type="PRINTS" id="PR00105">
    <property type="entry name" value="C5METTRFRASE"/>
</dbReference>
<dbReference type="InterPro" id="IPR029063">
    <property type="entry name" value="SAM-dependent_MTases_sf"/>
</dbReference>
<evidence type="ECO:0000256" key="4">
    <source>
        <dbReference type="PROSITE-ProRule" id="PRU01016"/>
    </source>
</evidence>
<dbReference type="OMA" id="HYAFKYA"/>
<dbReference type="VEuPathDB" id="AmoebaDB:ENU1_106220"/>
<organism evidence="5 6">
    <name type="scientific">Entamoeba nuttalli (strain P19)</name>
    <name type="common">Amoeba</name>
    <dbReference type="NCBI Taxonomy" id="1076696"/>
    <lineage>
        <taxon>Eukaryota</taxon>
        <taxon>Amoebozoa</taxon>
        <taxon>Evosea</taxon>
        <taxon>Archamoebae</taxon>
        <taxon>Mastigamoebida</taxon>
        <taxon>Entamoebidae</taxon>
        <taxon>Entamoeba</taxon>
    </lineage>
</organism>
<comment type="similarity">
    <text evidence="4">Belongs to the class I-like SAM-binding methyltransferase superfamily. C5-methyltransferase family.</text>
</comment>
<dbReference type="RefSeq" id="XP_008857667.1">
    <property type="nucleotide sequence ID" value="XM_008859445.1"/>
</dbReference>
<evidence type="ECO:0000313" key="6">
    <source>
        <dbReference type="Proteomes" id="UP000006769"/>
    </source>
</evidence>
<protein>
    <submittedName>
        <fullName evidence="5">DNA (Cytosine-5)-methyltransferase, putative</fullName>
    </submittedName>
</protein>
<proteinExistence type="inferred from homology"/>
<evidence type="ECO:0000256" key="2">
    <source>
        <dbReference type="ARBA" id="ARBA00022679"/>
    </source>
</evidence>
<dbReference type="OrthoDB" id="414133at2759"/>
<accession>K2H155</accession>
<reference evidence="5 6" key="1">
    <citation type="submission" date="2011-11" db="EMBL/GenBank/DDBJ databases">
        <authorList>
            <person name="Hannick L."/>
            <person name="Karamycheva S."/>
            <person name="Lorenzi H."/>
            <person name="Caler E."/>
        </authorList>
    </citation>
    <scope>NUCLEOTIDE SEQUENCE [LARGE SCALE GENOMIC DNA]</scope>
    <source>
        <strain evidence="5 6">P19</strain>
    </source>
</reference>
<dbReference type="GO" id="GO:0016428">
    <property type="term" value="F:tRNA (cytidine-5-)-methyltransferase activity"/>
    <property type="evidence" value="ECO:0007669"/>
    <property type="project" value="EnsemblProtists"/>
</dbReference>
<feature type="active site" evidence="4">
    <location>
        <position position="89"/>
    </location>
</feature>
<gene>
    <name evidence="5" type="ORF">ENU1_106220</name>
</gene>
<sequence length="330" mass="38391">MSNLSFNRMQQKQVNVIEFFSGIGGLRSSYERSSININATFIPFDINEIANKIYSKNFKEEVQVKNLDSISIKQIESLNCNTWFMSPPCQPYNNSIMSKHKDINDPRAKSVLHLYRDILPYLTNKPTHIFIENVPLFKESLVFKEIYNILIKNQYYIKDIICSPIDIGIPNSRTRYYVMARLTPFKNDIQLHQEKESMISNYLDNNVNESYYIPSDLILKKGMLFDIVGKDDKRTCCFTKSYTKIVEGTGSIYCPIEPHFIPVKKAEDLLNKNLRYFTPNEIKKIHGFSSNFTTQIDGLTDKQQYQCLGNSVSCFVIAQLMEYLFDDLKE</sequence>
<dbReference type="Gene3D" id="3.90.120.10">
    <property type="entry name" value="DNA Methylase, subunit A, domain 2"/>
    <property type="match status" value="1"/>
</dbReference>
<evidence type="ECO:0000256" key="3">
    <source>
        <dbReference type="ARBA" id="ARBA00022691"/>
    </source>
</evidence>
<dbReference type="InterPro" id="IPR001525">
    <property type="entry name" value="C5_MeTfrase"/>
</dbReference>
<dbReference type="PANTHER" id="PTHR46098:SF1">
    <property type="entry name" value="TRNA (CYTOSINE(38)-C(5))-METHYLTRANSFERASE"/>
    <property type="match status" value="1"/>
</dbReference>
<dbReference type="Gene3D" id="3.40.50.150">
    <property type="entry name" value="Vaccinia Virus protein VP39"/>
    <property type="match status" value="1"/>
</dbReference>
<dbReference type="GO" id="GO:0040029">
    <property type="term" value="P:epigenetic regulation of gene expression"/>
    <property type="evidence" value="ECO:0007669"/>
    <property type="project" value="EnsemblProtists"/>
</dbReference>
<keyword evidence="3 4" id="KW-0949">S-adenosyl-L-methionine</keyword>